<gene>
    <name evidence="1" type="ORF">SCOCK_230029</name>
</gene>
<sequence>MAESKVERRVGRLARQVDAFAKAHGGVDVSVEYLGQRGARIVLVGQDGSWGDLVAPTYAIAQAAATSADATVKDAFDGEMAARVRTGRYEWRRMAGIQMGGRANT</sequence>
<organism evidence="1 2">
    <name type="scientific">Actinacidiphila cocklensis</name>
    <dbReference type="NCBI Taxonomy" id="887465"/>
    <lineage>
        <taxon>Bacteria</taxon>
        <taxon>Bacillati</taxon>
        <taxon>Actinomycetota</taxon>
        <taxon>Actinomycetes</taxon>
        <taxon>Kitasatosporales</taxon>
        <taxon>Streptomycetaceae</taxon>
        <taxon>Actinacidiphila</taxon>
    </lineage>
</organism>
<evidence type="ECO:0000313" key="1">
    <source>
        <dbReference type="EMBL" id="CAG6393928.1"/>
    </source>
</evidence>
<name>A0A9W4DPI5_9ACTN</name>
<dbReference type="AlphaFoldDB" id="A0A9W4DPI5"/>
<accession>A0A9W4DPI5</accession>
<dbReference type="RefSeq" id="WP_251489912.1">
    <property type="nucleotide sequence ID" value="NZ_CAJSLV010000052.1"/>
</dbReference>
<dbReference type="EMBL" id="CAJSLV010000052">
    <property type="protein sequence ID" value="CAG6393928.1"/>
    <property type="molecule type" value="Genomic_DNA"/>
</dbReference>
<protein>
    <submittedName>
        <fullName evidence="1">Uncharacterized protein</fullName>
    </submittedName>
</protein>
<dbReference type="Proteomes" id="UP001152519">
    <property type="component" value="Unassembled WGS sequence"/>
</dbReference>
<comment type="caution">
    <text evidence="1">The sequence shown here is derived from an EMBL/GenBank/DDBJ whole genome shotgun (WGS) entry which is preliminary data.</text>
</comment>
<keyword evidence="2" id="KW-1185">Reference proteome</keyword>
<reference evidence="1" key="1">
    <citation type="submission" date="2021-05" db="EMBL/GenBank/DDBJ databases">
        <authorList>
            <person name="Arsene-Ploetze F."/>
        </authorList>
    </citation>
    <scope>NUCLEOTIDE SEQUENCE</scope>
    <source>
        <strain evidence="1">DSM 42138</strain>
    </source>
</reference>
<proteinExistence type="predicted"/>
<evidence type="ECO:0000313" key="2">
    <source>
        <dbReference type="Proteomes" id="UP001152519"/>
    </source>
</evidence>